<evidence type="ECO:0000313" key="11">
    <source>
        <dbReference type="Proteomes" id="UP000051783"/>
    </source>
</evidence>
<evidence type="ECO:0000256" key="4">
    <source>
        <dbReference type="ARBA" id="ARBA00022692"/>
    </source>
</evidence>
<dbReference type="GO" id="GO:0006865">
    <property type="term" value="P:amino acid transport"/>
    <property type="evidence" value="ECO:0007669"/>
    <property type="project" value="UniProtKB-KW"/>
</dbReference>
<feature type="transmembrane region" description="Helical" evidence="8">
    <location>
        <begin position="42"/>
        <end position="61"/>
    </location>
</feature>
<dbReference type="RefSeq" id="WP_057707143.1">
    <property type="nucleotide sequence ID" value="NZ_JQCL01000080.1"/>
</dbReference>
<sequence length="452" mass="49900">MENQQLARKLKRRHVQMIALGGAIGTGLFLGSGAAIRQAGPSILLAYAIGGFFCYLMMRALGELLLSNTKLHSFLEFINLYLGKKFEFAIGWTYWLCWISLAMADLTASGIYIRYWFPWIPQWVTPLVIILILLVFNLLSVSAFGELEYWFSMIKVVAIIALIVTGAILIGSSAHVGGQTVSVTNLVSHGGFFPKGLSGFLTSFSLVIFAFTGIEMVGITAGEAENPEKELPRAINSLPIRISFFYVGALFVIMSIYPWDQITTSQSPFVQVFSDIGIKAAASIINFVVLTAALSACNSAIFSTSRTLFTLAHGHNAPKWMGKVNRYNVPARALGFSSLILLVIVVLNYVIPSTVFTLISNVATTNFIIVWCSLLVCHYVYKKTQDSSKNPFKLPLFPLSNVVTLVFFLAVTVVLCFDTVNRWAVIGSVLWFVVLLVIESGMRRHQQISKDN</sequence>
<dbReference type="GO" id="GO:0005886">
    <property type="term" value="C:plasma membrane"/>
    <property type="evidence" value="ECO:0007669"/>
    <property type="project" value="UniProtKB-SubCell"/>
</dbReference>
<gene>
    <name evidence="10" type="ORF">IV64_GL000644</name>
</gene>
<comment type="subcellular location">
    <subcellularLocation>
        <location evidence="1">Cell membrane</location>
        <topology evidence="1">Multi-pass membrane protein</topology>
    </subcellularLocation>
</comment>
<keyword evidence="2" id="KW-0813">Transport</keyword>
<organism evidence="10 11">
    <name type="scientific">Lactiplantibacillus xiangfangensis</name>
    <dbReference type="NCBI Taxonomy" id="942150"/>
    <lineage>
        <taxon>Bacteria</taxon>
        <taxon>Bacillati</taxon>
        <taxon>Bacillota</taxon>
        <taxon>Bacilli</taxon>
        <taxon>Lactobacillales</taxon>
        <taxon>Lactobacillaceae</taxon>
        <taxon>Lactiplantibacillus</taxon>
    </lineage>
</organism>
<evidence type="ECO:0000256" key="2">
    <source>
        <dbReference type="ARBA" id="ARBA00022448"/>
    </source>
</evidence>
<dbReference type="OrthoDB" id="9780162at2"/>
<evidence type="ECO:0000256" key="8">
    <source>
        <dbReference type="SAM" id="Phobius"/>
    </source>
</evidence>
<dbReference type="InterPro" id="IPR004841">
    <property type="entry name" value="AA-permease/SLC12A_dom"/>
</dbReference>
<evidence type="ECO:0000259" key="9">
    <source>
        <dbReference type="Pfam" id="PF00324"/>
    </source>
</evidence>
<dbReference type="PATRIC" id="fig|942150.3.peg.658"/>
<feature type="transmembrane region" description="Helical" evidence="8">
    <location>
        <begin position="394"/>
        <end position="417"/>
    </location>
</feature>
<dbReference type="PIRSF" id="PIRSF006060">
    <property type="entry name" value="AA_transporter"/>
    <property type="match status" value="1"/>
</dbReference>
<dbReference type="GO" id="GO:0055085">
    <property type="term" value="P:transmembrane transport"/>
    <property type="evidence" value="ECO:0007669"/>
    <property type="project" value="InterPro"/>
</dbReference>
<feature type="transmembrane region" description="Helical" evidence="8">
    <location>
        <begin position="423"/>
        <end position="442"/>
    </location>
</feature>
<accession>A0A0R2MCQ9</accession>
<feature type="transmembrane region" description="Helical" evidence="8">
    <location>
        <begin position="238"/>
        <end position="257"/>
    </location>
</feature>
<feature type="transmembrane region" description="Helical" evidence="8">
    <location>
        <begin position="156"/>
        <end position="177"/>
    </location>
</feature>
<keyword evidence="6 8" id="KW-1133">Transmembrane helix</keyword>
<keyword evidence="3" id="KW-1003">Cell membrane</keyword>
<evidence type="ECO:0000313" key="10">
    <source>
        <dbReference type="EMBL" id="KRO08554.1"/>
    </source>
</evidence>
<evidence type="ECO:0000256" key="7">
    <source>
        <dbReference type="ARBA" id="ARBA00023136"/>
    </source>
</evidence>
<comment type="caution">
    <text evidence="10">The sequence shown here is derived from an EMBL/GenBank/DDBJ whole genome shotgun (WGS) entry which is preliminary data.</text>
</comment>
<dbReference type="FunFam" id="1.20.1740.10:FF:000001">
    <property type="entry name" value="Amino acid permease"/>
    <property type="match status" value="1"/>
</dbReference>
<reference evidence="10 11" key="1">
    <citation type="journal article" date="2015" name="Genome Announc.">
        <title>Expanding the biotechnology potential of lactobacilli through comparative genomics of 213 strains and associated genera.</title>
        <authorList>
            <person name="Sun Z."/>
            <person name="Harris H.M."/>
            <person name="McCann A."/>
            <person name="Guo C."/>
            <person name="Argimon S."/>
            <person name="Zhang W."/>
            <person name="Yang X."/>
            <person name="Jeffery I.B."/>
            <person name="Cooney J.C."/>
            <person name="Kagawa T.F."/>
            <person name="Liu W."/>
            <person name="Song Y."/>
            <person name="Salvetti E."/>
            <person name="Wrobel A."/>
            <person name="Rasinkangas P."/>
            <person name="Parkhill J."/>
            <person name="Rea M.C."/>
            <person name="O'Sullivan O."/>
            <person name="Ritari J."/>
            <person name="Douillard F.P."/>
            <person name="Paul Ross R."/>
            <person name="Yang R."/>
            <person name="Briner A.E."/>
            <person name="Felis G.E."/>
            <person name="de Vos W.M."/>
            <person name="Barrangou R."/>
            <person name="Klaenhammer T.R."/>
            <person name="Caufield P.W."/>
            <person name="Cui Y."/>
            <person name="Zhang H."/>
            <person name="O'Toole P.W."/>
        </authorList>
    </citation>
    <scope>NUCLEOTIDE SEQUENCE [LARGE SCALE GENOMIC DNA]</scope>
    <source>
        <strain evidence="10 11">LMG 26013</strain>
    </source>
</reference>
<dbReference type="STRING" id="942150.IV64_GL000644"/>
<feature type="transmembrane region" description="Helical" evidence="8">
    <location>
        <begin position="197"/>
        <end position="217"/>
    </location>
</feature>
<keyword evidence="7 8" id="KW-0472">Membrane</keyword>
<dbReference type="Gene3D" id="1.20.1740.10">
    <property type="entry name" value="Amino acid/polyamine transporter I"/>
    <property type="match status" value="1"/>
</dbReference>
<dbReference type="EMBL" id="JQCL01000080">
    <property type="protein sequence ID" value="KRO08554.1"/>
    <property type="molecule type" value="Genomic_DNA"/>
</dbReference>
<feature type="transmembrane region" description="Helical" evidence="8">
    <location>
        <begin position="329"/>
        <end position="351"/>
    </location>
</feature>
<dbReference type="PANTHER" id="PTHR43495:SF2">
    <property type="entry name" value="D-SERINE_D-ALANINE_GLYCINE TRANSPORTER"/>
    <property type="match status" value="1"/>
</dbReference>
<feature type="transmembrane region" description="Helical" evidence="8">
    <location>
        <begin position="363"/>
        <end position="382"/>
    </location>
</feature>
<dbReference type="PANTHER" id="PTHR43495">
    <property type="entry name" value="GABA PERMEASE"/>
    <property type="match status" value="1"/>
</dbReference>
<dbReference type="AlphaFoldDB" id="A0A0R2MCQ9"/>
<proteinExistence type="predicted"/>
<evidence type="ECO:0000256" key="3">
    <source>
        <dbReference type="ARBA" id="ARBA00022475"/>
    </source>
</evidence>
<keyword evidence="11" id="KW-1185">Reference proteome</keyword>
<keyword evidence="5" id="KW-0029">Amino-acid transport</keyword>
<evidence type="ECO:0000256" key="5">
    <source>
        <dbReference type="ARBA" id="ARBA00022970"/>
    </source>
</evidence>
<feature type="transmembrane region" description="Helical" evidence="8">
    <location>
        <begin position="92"/>
        <end position="117"/>
    </location>
</feature>
<dbReference type="Pfam" id="PF00324">
    <property type="entry name" value="AA_permease"/>
    <property type="match status" value="1"/>
</dbReference>
<feature type="transmembrane region" description="Helical" evidence="8">
    <location>
        <begin position="123"/>
        <end position="144"/>
    </location>
</feature>
<feature type="transmembrane region" description="Helical" evidence="8">
    <location>
        <begin position="17"/>
        <end position="36"/>
    </location>
</feature>
<evidence type="ECO:0000256" key="6">
    <source>
        <dbReference type="ARBA" id="ARBA00022989"/>
    </source>
</evidence>
<dbReference type="Proteomes" id="UP000051783">
    <property type="component" value="Unassembled WGS sequence"/>
</dbReference>
<name>A0A0R2MCQ9_9LACO</name>
<keyword evidence="4 8" id="KW-0812">Transmembrane</keyword>
<protein>
    <submittedName>
        <fullName evidence="10">Amino acid transport protein</fullName>
    </submittedName>
</protein>
<evidence type="ECO:0000256" key="1">
    <source>
        <dbReference type="ARBA" id="ARBA00004651"/>
    </source>
</evidence>
<feature type="transmembrane region" description="Helical" evidence="8">
    <location>
        <begin position="277"/>
        <end position="297"/>
    </location>
</feature>
<feature type="domain" description="Amino acid permease/ SLC12A" evidence="9">
    <location>
        <begin position="14"/>
        <end position="437"/>
    </location>
</feature>